<sequence>MIFARQLAKPWLHLHPGMLALSAAGLVADETPNCTWGARHYPGTSGAVINTDMQL</sequence>
<accession>A0ABU5IQQ0</accession>
<keyword evidence="2" id="KW-1185">Reference proteome</keyword>
<proteinExistence type="predicted"/>
<dbReference type="RefSeq" id="WP_322468446.1">
    <property type="nucleotide sequence ID" value="NZ_JAXOJX010000101.1"/>
</dbReference>
<gene>
    <name evidence="1" type="ORF">SM757_32005</name>
</gene>
<name>A0ABU5IQQ0_9BURK</name>
<dbReference type="Proteomes" id="UP001293718">
    <property type="component" value="Unassembled WGS sequence"/>
</dbReference>
<comment type="caution">
    <text evidence="1">The sequence shown here is derived from an EMBL/GenBank/DDBJ whole genome shotgun (WGS) entry which is preliminary data.</text>
</comment>
<reference evidence="1 2" key="1">
    <citation type="submission" date="2023-11" db="EMBL/GenBank/DDBJ databases">
        <title>Draft genome of Azohydromonas lata strain H1 (DSM1123), a polyhydroxyalkanoate producer.</title>
        <authorList>
            <person name="Traversa D."/>
            <person name="D'Addabbo P."/>
            <person name="Pazzani C."/>
            <person name="Manzari C."/>
            <person name="Chiara M."/>
            <person name="Scrascia M."/>
        </authorList>
    </citation>
    <scope>NUCLEOTIDE SEQUENCE [LARGE SCALE GENOMIC DNA]</scope>
    <source>
        <strain evidence="1 2">H1</strain>
    </source>
</reference>
<evidence type="ECO:0000313" key="1">
    <source>
        <dbReference type="EMBL" id="MDZ5461208.1"/>
    </source>
</evidence>
<evidence type="ECO:0000313" key="2">
    <source>
        <dbReference type="Proteomes" id="UP001293718"/>
    </source>
</evidence>
<organism evidence="1 2">
    <name type="scientific">Azohydromonas lata</name>
    <dbReference type="NCBI Taxonomy" id="45677"/>
    <lineage>
        <taxon>Bacteria</taxon>
        <taxon>Pseudomonadati</taxon>
        <taxon>Pseudomonadota</taxon>
        <taxon>Betaproteobacteria</taxon>
        <taxon>Burkholderiales</taxon>
        <taxon>Sphaerotilaceae</taxon>
        <taxon>Azohydromonas</taxon>
    </lineage>
</organism>
<dbReference type="EMBL" id="JAXOJX010000101">
    <property type="protein sequence ID" value="MDZ5461208.1"/>
    <property type="molecule type" value="Genomic_DNA"/>
</dbReference>
<protein>
    <submittedName>
        <fullName evidence="1">Uncharacterized protein</fullName>
    </submittedName>
</protein>